<keyword evidence="1" id="KW-0732">Signal</keyword>
<dbReference type="EMBL" id="JADQDO010000008">
    <property type="protein sequence ID" value="MBF9234754.1"/>
    <property type="molecule type" value="Genomic_DNA"/>
</dbReference>
<dbReference type="Proteomes" id="UP000599312">
    <property type="component" value="Unassembled WGS sequence"/>
</dbReference>
<evidence type="ECO:0000313" key="2">
    <source>
        <dbReference type="EMBL" id="MBF9234754.1"/>
    </source>
</evidence>
<dbReference type="RefSeq" id="WP_196272747.1">
    <property type="nucleotide sequence ID" value="NZ_JADQDO010000008.1"/>
</dbReference>
<sequence>MPLSKCVAGLGLVLGLLPTSAFADFWTDNECTLAEPQPVFKNGKFRLDREKGIAYESIALNKSIMLQLEQTACASVSHTYTFMLKERPTNTNIVGWEYGKALELLSLLEARSDPRLRFTAEKKALSSYAQLVLEPKQDVDINIRKPHDQFYELISIASQIHQDTTKIIVKVSSGPY</sequence>
<evidence type="ECO:0000313" key="3">
    <source>
        <dbReference type="Proteomes" id="UP000599312"/>
    </source>
</evidence>
<feature type="chain" id="PRO_5036840351" evidence="1">
    <location>
        <begin position="24"/>
        <end position="176"/>
    </location>
</feature>
<accession>A0A931FP88</accession>
<protein>
    <submittedName>
        <fullName evidence="2">Uncharacterized protein</fullName>
    </submittedName>
</protein>
<keyword evidence="3" id="KW-1185">Reference proteome</keyword>
<reference evidence="2" key="1">
    <citation type="submission" date="2020-11" db="EMBL/GenBank/DDBJ databases">
        <authorList>
            <person name="Kim M.K."/>
        </authorList>
    </citation>
    <scope>NUCLEOTIDE SEQUENCE</scope>
    <source>
        <strain evidence="2">BT350</strain>
    </source>
</reference>
<evidence type="ECO:0000256" key="1">
    <source>
        <dbReference type="SAM" id="SignalP"/>
    </source>
</evidence>
<gene>
    <name evidence="2" type="ORF">I2H38_15365</name>
</gene>
<dbReference type="AlphaFoldDB" id="A0A931FP88"/>
<proteinExistence type="predicted"/>
<comment type="caution">
    <text evidence="2">The sequence shown here is derived from an EMBL/GenBank/DDBJ whole genome shotgun (WGS) entry which is preliminary data.</text>
</comment>
<feature type="signal peptide" evidence="1">
    <location>
        <begin position="1"/>
        <end position="23"/>
    </location>
</feature>
<organism evidence="2 3">
    <name type="scientific">Microvirga alba</name>
    <dbReference type="NCBI Taxonomy" id="2791025"/>
    <lineage>
        <taxon>Bacteria</taxon>
        <taxon>Pseudomonadati</taxon>
        <taxon>Pseudomonadota</taxon>
        <taxon>Alphaproteobacteria</taxon>
        <taxon>Hyphomicrobiales</taxon>
        <taxon>Methylobacteriaceae</taxon>
        <taxon>Microvirga</taxon>
    </lineage>
</organism>
<name>A0A931FP88_9HYPH</name>